<proteinExistence type="predicted"/>
<name>A0AA88DTC7_FICCA</name>
<dbReference type="Proteomes" id="UP001187192">
    <property type="component" value="Unassembled WGS sequence"/>
</dbReference>
<evidence type="ECO:0000256" key="1">
    <source>
        <dbReference type="SAM" id="MobiDB-lite"/>
    </source>
</evidence>
<protein>
    <recommendedName>
        <fullName evidence="2">DUF7086 domain-containing protein</fullName>
    </recommendedName>
</protein>
<dbReference type="EMBL" id="BTGU01000106">
    <property type="protein sequence ID" value="GMN61093.1"/>
    <property type="molecule type" value="Genomic_DNA"/>
</dbReference>
<evidence type="ECO:0000313" key="3">
    <source>
        <dbReference type="EMBL" id="GMN61093.1"/>
    </source>
</evidence>
<gene>
    <name evidence="3" type="ORF">TIFTF001_030177</name>
</gene>
<dbReference type="Pfam" id="PF23324">
    <property type="entry name" value="DUF7086"/>
    <property type="match status" value="1"/>
</dbReference>
<feature type="domain" description="DUF7086" evidence="2">
    <location>
        <begin position="133"/>
        <end position="266"/>
    </location>
</feature>
<sequence length="277" mass="31794">MTNEQDNIMDDDDFLALTLSPPVSRPQPPSPSPQPQPQPETFNSMQARLFSQNPQLQLFNYPLTLSGQNPSHTPANSSPPPMPPVRDQPPARQPARQARTRRNQAQPLRQGKSETVPVLFPWATTHRATVHSLKYLMSMDIVTITGKVQCRRCEREFEVGYNLPEEFRKLWTFIKDTKEAMKDRAPKEWESPEFLDCKFCKEKGCVKPIVANKKRAINWLFLLLGKFLGCLTLEQLKYFCKHSRNHRTGAKNRVLYLTYLGLCKQLDPSGPFEALDL</sequence>
<accession>A0AA88DTC7</accession>
<comment type="caution">
    <text evidence="3">The sequence shown here is derived from an EMBL/GenBank/DDBJ whole genome shotgun (WGS) entry which is preliminary data.</text>
</comment>
<dbReference type="PANTHER" id="PTHR34272">
    <property type="entry name" value="EXPRESSED PROTEIN"/>
    <property type="match status" value="1"/>
</dbReference>
<evidence type="ECO:0000259" key="2">
    <source>
        <dbReference type="Pfam" id="PF23324"/>
    </source>
</evidence>
<reference evidence="3" key="1">
    <citation type="submission" date="2023-07" db="EMBL/GenBank/DDBJ databases">
        <title>draft genome sequence of fig (Ficus carica).</title>
        <authorList>
            <person name="Takahashi T."/>
            <person name="Nishimura K."/>
        </authorList>
    </citation>
    <scope>NUCLEOTIDE SEQUENCE</scope>
</reference>
<organism evidence="3 4">
    <name type="scientific">Ficus carica</name>
    <name type="common">Common fig</name>
    <dbReference type="NCBI Taxonomy" id="3494"/>
    <lineage>
        <taxon>Eukaryota</taxon>
        <taxon>Viridiplantae</taxon>
        <taxon>Streptophyta</taxon>
        <taxon>Embryophyta</taxon>
        <taxon>Tracheophyta</taxon>
        <taxon>Spermatophyta</taxon>
        <taxon>Magnoliopsida</taxon>
        <taxon>eudicotyledons</taxon>
        <taxon>Gunneridae</taxon>
        <taxon>Pentapetalae</taxon>
        <taxon>rosids</taxon>
        <taxon>fabids</taxon>
        <taxon>Rosales</taxon>
        <taxon>Moraceae</taxon>
        <taxon>Ficeae</taxon>
        <taxon>Ficus</taxon>
    </lineage>
</organism>
<feature type="compositionally biased region" description="Polar residues" evidence="1">
    <location>
        <begin position="40"/>
        <end position="73"/>
    </location>
</feature>
<dbReference type="PANTHER" id="PTHR34272:SF1">
    <property type="entry name" value="EXPRESSED PROTEIN"/>
    <property type="match status" value="1"/>
</dbReference>
<dbReference type="InterPro" id="IPR055513">
    <property type="entry name" value="DUF7086"/>
</dbReference>
<feature type="compositionally biased region" description="Pro residues" evidence="1">
    <location>
        <begin position="77"/>
        <end position="87"/>
    </location>
</feature>
<evidence type="ECO:0000313" key="4">
    <source>
        <dbReference type="Proteomes" id="UP001187192"/>
    </source>
</evidence>
<feature type="region of interest" description="Disordered" evidence="1">
    <location>
        <begin position="1"/>
        <end position="112"/>
    </location>
</feature>
<keyword evidence="4" id="KW-1185">Reference proteome</keyword>
<dbReference type="AlphaFoldDB" id="A0AA88DTC7"/>
<feature type="compositionally biased region" description="Pro residues" evidence="1">
    <location>
        <begin position="23"/>
        <end position="38"/>
    </location>
</feature>
<feature type="compositionally biased region" description="Low complexity" evidence="1">
    <location>
        <begin position="88"/>
        <end position="107"/>
    </location>
</feature>